<dbReference type="InterPro" id="IPR052526">
    <property type="entry name" value="HTH-type_Bedaq_tolerance"/>
</dbReference>
<evidence type="ECO:0000256" key="2">
    <source>
        <dbReference type="ARBA" id="ARBA00023125"/>
    </source>
</evidence>
<dbReference type="PANTHER" id="PTHR39515:SF2">
    <property type="entry name" value="HTH-TYPE TRANSCRIPTIONAL REGULATOR RV0880"/>
    <property type="match status" value="1"/>
</dbReference>
<dbReference type="EMBL" id="FNGP01000003">
    <property type="protein sequence ID" value="SDL51033.1"/>
    <property type="molecule type" value="Genomic_DNA"/>
</dbReference>
<keyword evidence="3" id="KW-0804">Transcription</keyword>
<dbReference type="Proteomes" id="UP000199475">
    <property type="component" value="Unassembled WGS sequence"/>
</dbReference>
<dbReference type="GO" id="GO:0003700">
    <property type="term" value="F:DNA-binding transcription factor activity"/>
    <property type="evidence" value="ECO:0007669"/>
    <property type="project" value="InterPro"/>
</dbReference>
<dbReference type="SUPFAM" id="SSF46785">
    <property type="entry name" value="Winged helix' DNA-binding domain"/>
    <property type="match status" value="1"/>
</dbReference>
<protein>
    <submittedName>
        <fullName evidence="5">DNA-binding transcriptional regulator, MarR family</fullName>
    </submittedName>
</protein>
<dbReference type="PANTHER" id="PTHR39515">
    <property type="entry name" value="CONSERVED PROTEIN"/>
    <property type="match status" value="1"/>
</dbReference>
<dbReference type="STRING" id="686624.SAMN04488242_1735"/>
<dbReference type="Gene3D" id="1.10.10.10">
    <property type="entry name" value="Winged helix-like DNA-binding domain superfamily/Winged helix DNA-binding domain"/>
    <property type="match status" value="1"/>
</dbReference>
<evidence type="ECO:0000313" key="5">
    <source>
        <dbReference type="EMBL" id="SDL51033.1"/>
    </source>
</evidence>
<accession>A0A1G9KNL0</accession>
<evidence type="ECO:0000256" key="3">
    <source>
        <dbReference type="ARBA" id="ARBA00023163"/>
    </source>
</evidence>
<dbReference type="InterPro" id="IPR036388">
    <property type="entry name" value="WH-like_DNA-bd_sf"/>
</dbReference>
<proteinExistence type="predicted"/>
<dbReference type="InterPro" id="IPR000835">
    <property type="entry name" value="HTH_MarR-typ"/>
</dbReference>
<name>A0A1G9KNL0_9ACTN</name>
<gene>
    <name evidence="5" type="ORF">SAMN04488242_1735</name>
</gene>
<dbReference type="PRINTS" id="PR00598">
    <property type="entry name" value="HTHMARR"/>
</dbReference>
<dbReference type="PROSITE" id="PS01117">
    <property type="entry name" value="HTH_MARR_1"/>
    <property type="match status" value="1"/>
</dbReference>
<keyword evidence="2 5" id="KW-0238">DNA-binding</keyword>
<dbReference type="PROSITE" id="PS50995">
    <property type="entry name" value="HTH_MARR_2"/>
    <property type="match status" value="1"/>
</dbReference>
<dbReference type="Pfam" id="PF01047">
    <property type="entry name" value="MarR"/>
    <property type="match status" value="1"/>
</dbReference>
<keyword evidence="1" id="KW-0805">Transcription regulation</keyword>
<dbReference type="SMART" id="SM00347">
    <property type="entry name" value="HTH_MARR"/>
    <property type="match status" value="1"/>
</dbReference>
<evidence type="ECO:0000256" key="1">
    <source>
        <dbReference type="ARBA" id="ARBA00023015"/>
    </source>
</evidence>
<dbReference type="InterPro" id="IPR023187">
    <property type="entry name" value="Tscrpt_reg_MarR-type_CS"/>
</dbReference>
<reference evidence="5 6" key="1">
    <citation type="submission" date="2016-10" db="EMBL/GenBank/DDBJ databases">
        <authorList>
            <person name="de Groot N.N."/>
        </authorList>
    </citation>
    <scope>NUCLEOTIDE SEQUENCE [LARGE SCALE GENOMIC DNA]</scope>
    <source>
        <strain evidence="5 6">CGMCC 1.9159</strain>
    </source>
</reference>
<dbReference type="InterPro" id="IPR036390">
    <property type="entry name" value="WH_DNA-bd_sf"/>
</dbReference>
<organism evidence="5 6">
    <name type="scientific">Tessaracoccus oleiagri</name>
    <dbReference type="NCBI Taxonomy" id="686624"/>
    <lineage>
        <taxon>Bacteria</taxon>
        <taxon>Bacillati</taxon>
        <taxon>Actinomycetota</taxon>
        <taxon>Actinomycetes</taxon>
        <taxon>Propionibacteriales</taxon>
        <taxon>Propionibacteriaceae</taxon>
        <taxon>Tessaracoccus</taxon>
    </lineage>
</organism>
<evidence type="ECO:0000313" key="6">
    <source>
        <dbReference type="Proteomes" id="UP000199475"/>
    </source>
</evidence>
<feature type="domain" description="HTH marR-type" evidence="4">
    <location>
        <begin position="1"/>
        <end position="138"/>
    </location>
</feature>
<dbReference type="GO" id="GO:0003677">
    <property type="term" value="F:DNA binding"/>
    <property type="evidence" value="ECO:0007669"/>
    <property type="project" value="UniProtKB-KW"/>
</dbReference>
<keyword evidence="6" id="KW-1185">Reference proteome</keyword>
<dbReference type="AlphaFoldDB" id="A0A1G9KNL0"/>
<evidence type="ECO:0000259" key="4">
    <source>
        <dbReference type="PROSITE" id="PS50995"/>
    </source>
</evidence>
<sequence length="138" mass="15054">MVNAMTRLANEVRLACQLVSHKVRFESGAPLPPHQLSVLFKLRRGSMTPGELAEEEQVTAPSMTKTLATLESQDLVARSGDPGDGRRRIISITPTGEAALRDAASVRDSFMEAKLATLSDEERATLAEAARILRRVLE</sequence>